<organism evidence="1 2">
    <name type="scientific">Cytospora schulzeri</name>
    <dbReference type="NCBI Taxonomy" id="448051"/>
    <lineage>
        <taxon>Eukaryota</taxon>
        <taxon>Fungi</taxon>
        <taxon>Dikarya</taxon>
        <taxon>Ascomycota</taxon>
        <taxon>Pezizomycotina</taxon>
        <taxon>Sordariomycetes</taxon>
        <taxon>Sordariomycetidae</taxon>
        <taxon>Diaporthales</taxon>
        <taxon>Cytosporaceae</taxon>
        <taxon>Cytospora</taxon>
    </lineage>
</organism>
<reference evidence="1 2" key="1">
    <citation type="submission" date="2015-09" db="EMBL/GenBank/DDBJ databases">
        <title>Host preference determinants of Valsa canker pathogens revealed by comparative genomics.</title>
        <authorList>
            <person name="Yin Z."/>
            <person name="Huang L."/>
        </authorList>
    </citation>
    <scope>NUCLEOTIDE SEQUENCE [LARGE SCALE GENOMIC DNA]</scope>
    <source>
        <strain evidence="1 2">03-1</strain>
    </source>
</reference>
<dbReference type="Proteomes" id="UP000283895">
    <property type="component" value="Unassembled WGS sequence"/>
</dbReference>
<keyword evidence="2" id="KW-1185">Reference proteome</keyword>
<dbReference type="AlphaFoldDB" id="A0A423VCA0"/>
<protein>
    <submittedName>
        <fullName evidence="1">Uncharacterized protein</fullName>
    </submittedName>
</protein>
<dbReference type="OrthoDB" id="4267316at2759"/>
<name>A0A423VCA0_9PEZI</name>
<accession>A0A423VCA0</accession>
<proteinExistence type="predicted"/>
<gene>
    <name evidence="1" type="ORF">VMCG_10367</name>
</gene>
<evidence type="ECO:0000313" key="1">
    <source>
        <dbReference type="EMBL" id="ROV88541.1"/>
    </source>
</evidence>
<evidence type="ECO:0000313" key="2">
    <source>
        <dbReference type="Proteomes" id="UP000283895"/>
    </source>
</evidence>
<comment type="caution">
    <text evidence="1">The sequence shown here is derived from an EMBL/GenBank/DDBJ whole genome shotgun (WGS) entry which is preliminary data.</text>
</comment>
<dbReference type="EMBL" id="LKEA01000078">
    <property type="protein sequence ID" value="ROV88541.1"/>
    <property type="molecule type" value="Genomic_DNA"/>
</dbReference>
<sequence length="275" mass="30376">MSQPEPFTRSSDEEILATLQSLKYRITEPGIRHVPPLRLVTSTAFGPRPLLEDQYLYNVTQSELVVAHPALETAPPVQPEIAQLTITAPITIGCGRVAQVVACTVVPQGEGDSRMPFKAAAKIYDPLYYRFSLSLANSPRDTTWEADGVYSREAAAYEHLERAGQTGSFAPKYYGSWTFSLPIASGGGSRSRPIHLVLIEHLNGTTIRNTFIHNNPSLRAGKDAFHYPEEYRLRSSHGLWTPPSGNGLGAWTMGSLRVGMSCLSPILRSQLPRWR</sequence>